<dbReference type="InterPro" id="IPR002837">
    <property type="entry name" value="DUF123"/>
</dbReference>
<sequence length="163" mass="18419">MLKNSSNLNVPGIYVLVLEIRSRVCLDINSLGKPCIASGLYGYVGSARGFGGIGARLKHHLRKNKKRLWWHIDYLTTRQEVVPIYIIYAETAKDFEEKLANAIATNKCWDVGVLSFGSSDKNSLTHLFKCVCSRDQCFETLLEIFNFLGLKPFKLGLEESVHH</sequence>
<keyword evidence="2" id="KW-1185">Reference proteome</keyword>
<dbReference type="PANTHER" id="PTHR37460:SF1">
    <property type="entry name" value="ENDONUCLEASE III"/>
    <property type="match status" value="1"/>
</dbReference>
<dbReference type="Proteomes" id="UP001529235">
    <property type="component" value="Unassembled WGS sequence"/>
</dbReference>
<name>A0ABD4Z6D8_9CREN</name>
<organism evidence="1 2">
    <name type="scientific">Ignisphaera cupida</name>
    <dbReference type="NCBI Taxonomy" id="3050454"/>
    <lineage>
        <taxon>Archaea</taxon>
        <taxon>Thermoproteota</taxon>
        <taxon>Thermoprotei</taxon>
        <taxon>Desulfurococcales</taxon>
        <taxon>Desulfurococcaceae</taxon>
        <taxon>Ignisphaera</taxon>
    </lineage>
</organism>
<evidence type="ECO:0000313" key="1">
    <source>
        <dbReference type="EMBL" id="MDK6028309.1"/>
    </source>
</evidence>
<evidence type="ECO:0000313" key="2">
    <source>
        <dbReference type="Proteomes" id="UP001529235"/>
    </source>
</evidence>
<dbReference type="Pfam" id="PF01986">
    <property type="entry name" value="DUF123"/>
    <property type="match status" value="1"/>
</dbReference>
<dbReference type="EMBL" id="JASNVW010000001">
    <property type="protein sequence ID" value="MDK6028309.1"/>
    <property type="molecule type" value="Genomic_DNA"/>
</dbReference>
<reference evidence="1 2" key="1">
    <citation type="submission" date="2023-05" db="EMBL/GenBank/DDBJ databases">
        <title>A new hyperthermophilic archaea 'Ignisphaera cupida' sp. nov. and description of the family 'Ignisphaeraceae' fam. nov.</title>
        <authorList>
            <person name="Podosokorskaya O.A."/>
            <person name="Elcheninov A.G."/>
            <person name="Klukina A."/>
            <person name="Merkel A.Y."/>
        </authorList>
    </citation>
    <scope>NUCLEOTIDE SEQUENCE [LARGE SCALE GENOMIC DNA]</scope>
    <source>
        <strain evidence="1 2">4213-co</strain>
    </source>
</reference>
<comment type="caution">
    <text evidence="1">The sequence shown here is derived from an EMBL/GenBank/DDBJ whole genome shotgun (WGS) entry which is preliminary data.</text>
</comment>
<dbReference type="RefSeq" id="WP_285273276.1">
    <property type="nucleotide sequence ID" value="NZ_JASNVW010000001.1"/>
</dbReference>
<dbReference type="PANTHER" id="PTHR37460">
    <property type="entry name" value="ENDONUCLEASE III"/>
    <property type="match status" value="1"/>
</dbReference>
<dbReference type="CDD" id="cd10441">
    <property type="entry name" value="GIY-YIG_COG1833"/>
    <property type="match status" value="1"/>
</dbReference>
<dbReference type="AlphaFoldDB" id="A0ABD4Z6D8"/>
<gene>
    <name evidence="1" type="ORF">QPL79_02895</name>
</gene>
<protein>
    <submittedName>
        <fullName evidence="1">GIY-YIG nuclease family protein</fullName>
    </submittedName>
</protein>
<accession>A0ABD4Z6D8</accession>
<proteinExistence type="predicted"/>